<comment type="caution">
    <text evidence="1">The sequence shown here is derived from an EMBL/GenBank/DDBJ whole genome shotgun (WGS) entry which is preliminary data.</text>
</comment>
<dbReference type="InterPro" id="IPR029063">
    <property type="entry name" value="SAM-dependent_MTases_sf"/>
</dbReference>
<sequence length="248" mass="27931">MAENWGGGNPFDYVQDWDVERMGEGILDADQRRAWEMKLRLGGGLPYIYQELARPISEIAYGLLELRPGDRVLLIGEGIGPAGWERDMREIVGDDGAVDIVEIIRDGREAVHSGRVGRNGQIGCWQWTYTDGIADGHYDAVAVLQATQHSDDWAETAGELLRVLAPGRRIVLAEAVMAGETFFSRINSDVHVRSWFDKLFEQLDPSIIPYWSREEIRAAFGERVESPQSLEWRGIEMFWGRNPGSSPL</sequence>
<name>A0A9X1S2D7_9MICO</name>
<keyword evidence="2" id="KW-1185">Reference proteome</keyword>
<evidence type="ECO:0000313" key="2">
    <source>
        <dbReference type="Proteomes" id="UP001139354"/>
    </source>
</evidence>
<dbReference type="EMBL" id="JAGTTN010000001">
    <property type="protein sequence ID" value="MCC2031242.1"/>
    <property type="molecule type" value="Genomic_DNA"/>
</dbReference>
<evidence type="ECO:0008006" key="3">
    <source>
        <dbReference type="Google" id="ProtNLM"/>
    </source>
</evidence>
<reference evidence="1" key="1">
    <citation type="submission" date="2021-04" db="EMBL/GenBank/DDBJ databases">
        <title>Microbacterium tenobrionis sp. nov. and Microbacterium allomyrinae sp. nov., isolated from larvae of Tenobrio molitor and Allomyrina dichotoma, respectively.</title>
        <authorList>
            <person name="Lee S.D."/>
        </authorList>
    </citation>
    <scope>NUCLEOTIDE SEQUENCE</scope>
    <source>
        <strain evidence="1">BWT-G7</strain>
    </source>
</reference>
<evidence type="ECO:0000313" key="1">
    <source>
        <dbReference type="EMBL" id="MCC2031242.1"/>
    </source>
</evidence>
<dbReference type="AlphaFoldDB" id="A0A9X1S2D7"/>
<protein>
    <recommendedName>
        <fullName evidence="3">Methyltransferase domain-containing protein</fullName>
    </recommendedName>
</protein>
<proteinExistence type="predicted"/>
<dbReference type="RefSeq" id="WP_229383131.1">
    <property type="nucleotide sequence ID" value="NZ_JAGTTN010000001.1"/>
</dbReference>
<dbReference type="Gene3D" id="3.40.50.150">
    <property type="entry name" value="Vaccinia Virus protein VP39"/>
    <property type="match status" value="1"/>
</dbReference>
<accession>A0A9X1S2D7</accession>
<dbReference type="Proteomes" id="UP001139354">
    <property type="component" value="Unassembled WGS sequence"/>
</dbReference>
<dbReference type="SUPFAM" id="SSF53335">
    <property type="entry name" value="S-adenosyl-L-methionine-dependent methyltransferases"/>
    <property type="match status" value="1"/>
</dbReference>
<organism evidence="1 2">
    <name type="scientific">Microbacterium allomyrinae</name>
    <dbReference type="NCBI Taxonomy" id="2830666"/>
    <lineage>
        <taxon>Bacteria</taxon>
        <taxon>Bacillati</taxon>
        <taxon>Actinomycetota</taxon>
        <taxon>Actinomycetes</taxon>
        <taxon>Micrococcales</taxon>
        <taxon>Microbacteriaceae</taxon>
        <taxon>Microbacterium</taxon>
    </lineage>
</organism>
<gene>
    <name evidence="1" type="ORF">KEC57_03490</name>
</gene>